<feature type="region of interest" description="Disordered" evidence="1">
    <location>
        <begin position="210"/>
        <end position="304"/>
    </location>
</feature>
<feature type="region of interest" description="Disordered" evidence="1">
    <location>
        <begin position="726"/>
        <end position="753"/>
    </location>
</feature>
<feature type="region of interest" description="Disordered" evidence="1">
    <location>
        <begin position="40"/>
        <end position="61"/>
    </location>
</feature>
<feature type="region of interest" description="Disordered" evidence="1">
    <location>
        <begin position="136"/>
        <end position="156"/>
    </location>
</feature>
<protein>
    <submittedName>
        <fullName evidence="2">Uncharacterized protein</fullName>
    </submittedName>
</protein>
<reference evidence="2" key="1">
    <citation type="submission" date="2021-01" db="EMBL/GenBank/DDBJ databases">
        <authorList>
            <person name="Corre E."/>
            <person name="Pelletier E."/>
            <person name="Niang G."/>
            <person name="Scheremetjew M."/>
            <person name="Finn R."/>
            <person name="Kale V."/>
            <person name="Holt S."/>
            <person name="Cochrane G."/>
            <person name="Meng A."/>
            <person name="Brown T."/>
            <person name="Cohen L."/>
        </authorList>
    </citation>
    <scope>NUCLEOTIDE SEQUENCE</scope>
    <source>
        <strain evidence="2">Isolate 1302-5</strain>
    </source>
</reference>
<feature type="region of interest" description="Disordered" evidence="1">
    <location>
        <begin position="825"/>
        <end position="854"/>
    </location>
</feature>
<feature type="compositionally biased region" description="Basic and acidic residues" evidence="1">
    <location>
        <begin position="476"/>
        <end position="488"/>
    </location>
</feature>
<feature type="compositionally biased region" description="Low complexity" evidence="1">
    <location>
        <begin position="415"/>
        <end position="435"/>
    </location>
</feature>
<feature type="compositionally biased region" description="Basic and acidic residues" evidence="1">
    <location>
        <begin position="530"/>
        <end position="549"/>
    </location>
</feature>
<feature type="compositionally biased region" description="Basic and acidic residues" evidence="1">
    <location>
        <begin position="336"/>
        <end position="373"/>
    </location>
</feature>
<feature type="compositionally biased region" description="Basic and acidic residues" evidence="1">
    <location>
        <begin position="726"/>
        <end position="744"/>
    </location>
</feature>
<proteinExistence type="predicted"/>
<feature type="compositionally biased region" description="Basic and acidic residues" evidence="1">
    <location>
        <begin position="511"/>
        <end position="521"/>
    </location>
</feature>
<sequence length="1299" mass="140478">MSSAKFLGSLVDYLEEGFDVPSDLPMVYEKEVVSETTMGGYESNAAAGPRGRDRDGGGADEWMDEFYDEFFDEGEEIEAGDDGEYRLVSSKKGESGSGAAAKRDNDAEDPHAVVVIDSPLSSDPSDTRMEVEVVGIYTPDDDESKDGGRTTTGPGMAMVVVKKSHESSKSKSNGGNGASKNLMLKNLFDDSERKILRELERGLDEFETGRQFSALPTNGPVRVAEPPANSVGETRMGHGALNTEKAPDEGYFDAEIIDVSKSPSTQEDNDESRDGEAATTTTTTTAQTDPSEEQADGGSAAGGEEFAVRAARAAAASKRRAEGEDFAVRAAAAAAAKREEVEAREKAERNAALMEKAKEAEAEADAAAKKKAEQEEENAAAARAKVERNARLMDLAAAAASSVDDRASVPPPPSAMSTKPTASASASPGASAPGGKTRKRKKVKRRKVKKKAASTVVATEDANPNVIASTVQPAHPDAKDYIDVDPSRSLDSAAKFRVTVSRSKNNASGGARDKAEAEARARAMQGAVADRVEEKDTSVPSKEASEKKNGKSAAIYSKEGGSGSGSGNNVDAKGPDVDVNDGEDYAVAAAKARLNGAGARGGIETARKVNIVSVVDNSDEENSAVPKDVIMDSLKDKLPSSAGDADGRAKEVDGAVADDDDDEANKDPLIDAVQFMPDGGEGLTPTELVESVAKFGERMDAEERTGAGFASGAFETGRELLRESANRANRNEEKQQQRQFREPRSAGPGAEEEELRRIFAAGERLAEGGGRGSATSALASPSPPPLQEDERIVTDEYVENLIASDPTVPLNARSLDDELAELEVRVSRTPGMDDRDDPDNAGRGPTSAGYDPYRPAYDAMSGPEAYDPNVMGNIEDAVNWPGAKTGTRTDLRGKLPRELEEATKQARFAAETLVRMREERDDDDDGEGSVKYFVGDREITPRQAEDVQKLAREAVAVGLIDDPFLLLEERSRLAVIVDELRGPQMDDRFEEIASNYRDLLLSDNFVPLLKERLDDMARRDVEARRNNEDVTLLEERHGEERAVCGKLVQYAQALLKQARALGAELEASHLEVIRSICKVAMDPSHTTEEETAVALTDAVRDMRPMFDESFVAYLKYAVAEEEAKLAREGVLDDPERNRWLFVLKIVQGGVYGELAVSVNRLIEHVWYVLRMESKSERRMLLGKLVDVMPTMDVRPFVNVVENIAGTLGEASRGEFNDGAEVLGGMTNRLLQLRRDVGEVLPPERIREMSRDADEWAAGRRKKLMEAREETRNRLKNARETEGYDPDAMEGSAGEIERIT</sequence>
<gene>
    <name evidence="2" type="ORF">OAUR00152_LOCUS322</name>
</gene>
<accession>A0A7S4HIM6</accession>
<feature type="compositionally biased region" description="Low complexity" evidence="1">
    <location>
        <begin position="170"/>
        <end position="181"/>
    </location>
</feature>
<evidence type="ECO:0000256" key="1">
    <source>
        <dbReference type="SAM" id="MobiDB-lite"/>
    </source>
</evidence>
<feature type="compositionally biased region" description="Basic residues" evidence="1">
    <location>
        <begin position="436"/>
        <end position="452"/>
    </location>
</feature>
<feature type="compositionally biased region" description="Basic and acidic residues" evidence="1">
    <location>
        <begin position="101"/>
        <end position="110"/>
    </location>
</feature>
<feature type="compositionally biased region" description="Basic and acidic residues" evidence="1">
    <location>
        <begin position="1266"/>
        <end position="1281"/>
    </location>
</feature>
<feature type="region of interest" description="Disordered" evidence="1">
    <location>
        <begin position="1266"/>
        <end position="1299"/>
    </location>
</feature>
<feature type="region of interest" description="Disordered" evidence="1">
    <location>
        <begin position="74"/>
        <end position="110"/>
    </location>
</feature>
<dbReference type="EMBL" id="HBKQ01000497">
    <property type="protein sequence ID" value="CAE2200074.1"/>
    <property type="molecule type" value="Transcribed_RNA"/>
</dbReference>
<feature type="region of interest" description="Disordered" evidence="1">
    <location>
        <begin position="334"/>
        <end position="385"/>
    </location>
</feature>
<feature type="region of interest" description="Disordered" evidence="1">
    <location>
        <begin position="766"/>
        <end position="788"/>
    </location>
</feature>
<feature type="region of interest" description="Disordered" evidence="1">
    <location>
        <begin position="636"/>
        <end position="665"/>
    </location>
</feature>
<name>A0A7S4HIM6_9STRA</name>
<feature type="compositionally biased region" description="Low complexity" evidence="1">
    <location>
        <begin position="277"/>
        <end position="288"/>
    </location>
</feature>
<organism evidence="2">
    <name type="scientific">Odontella aurita</name>
    <dbReference type="NCBI Taxonomy" id="265563"/>
    <lineage>
        <taxon>Eukaryota</taxon>
        <taxon>Sar</taxon>
        <taxon>Stramenopiles</taxon>
        <taxon>Ochrophyta</taxon>
        <taxon>Bacillariophyta</taxon>
        <taxon>Mediophyceae</taxon>
        <taxon>Biddulphiophycidae</taxon>
        <taxon>Eupodiscales</taxon>
        <taxon>Odontellaceae</taxon>
        <taxon>Odontella</taxon>
    </lineage>
</organism>
<feature type="region of interest" description="Disordered" evidence="1">
    <location>
        <begin position="162"/>
        <end position="181"/>
    </location>
</feature>
<evidence type="ECO:0000313" key="2">
    <source>
        <dbReference type="EMBL" id="CAE2200074.1"/>
    </source>
</evidence>
<feature type="region of interest" description="Disordered" evidence="1">
    <location>
        <begin position="397"/>
        <end position="578"/>
    </location>
</feature>